<dbReference type="PANTHER" id="PTHR43539">
    <property type="entry name" value="FLAVIN-BINDING MONOOXYGENASE-LIKE PROTEIN (AFU_ORTHOLOGUE AFUA_4G09220)"/>
    <property type="match status" value="1"/>
</dbReference>
<sequence>MNFQLDGLHRPVIVVGGGQAGLSMSHCLTAAGVGHLVLERERAGHEWRTRRWDSFCLVTPNWQCRLPGFPYAGDDPDGFMVRDEIVAYLENYVKAFDVPLHEGVEATRLRQLPGGGFRLTTSAGELTADHVVLATGPYQVPLKPRLAERLPEHVVQLHSAEYRNPAQLPDGDVLVVGTGQSGCQIAEDLHLAGRRVHLAVGSAPRVARRYRGRDVVAWLDEMGYYARGIDEFADADAVRFRANHYVTGRDGGHDIDLRAFAADGMQLYGRLDTVRSGQLGFADDLRRNLDAADAVSEGIKDSIDAFIAQRGIAAPREPRYQPVWEPPDGPRTLDGEALSAVVWSTGFGRDHRWIDVPVFDGKGYPTHHRGVTSCPGLYFLGLPWQHTWGSGRFCGVAADAEYLTRRITDVGRGGDVRWLSGTPVSTYPADDDWVAPRTVA</sequence>
<keyword evidence="3" id="KW-1185">Reference proteome</keyword>
<comment type="caution">
    <text evidence="2">The sequence shown here is derived from an EMBL/GenBank/DDBJ whole genome shotgun (WGS) entry which is preliminary data.</text>
</comment>
<protein>
    <submittedName>
        <fullName evidence="2">Flavoprotein involved in K+ transport</fullName>
    </submittedName>
</protein>
<dbReference type="Gene3D" id="3.50.50.60">
    <property type="entry name" value="FAD/NAD(P)-binding domain"/>
    <property type="match status" value="2"/>
</dbReference>
<dbReference type="Proteomes" id="UP000631670">
    <property type="component" value="Unassembled WGS sequence"/>
</dbReference>
<gene>
    <name evidence="2" type="ORF">H4696_004989</name>
</gene>
<proteinExistence type="predicted"/>
<dbReference type="PRINTS" id="PR00411">
    <property type="entry name" value="PNDRDTASEI"/>
</dbReference>
<reference evidence="2 3" key="1">
    <citation type="submission" date="2020-10" db="EMBL/GenBank/DDBJ databases">
        <title>Sequencing the genomes of 1000 actinobacteria strains.</title>
        <authorList>
            <person name="Klenk H.-P."/>
        </authorList>
    </citation>
    <scope>NUCLEOTIDE SEQUENCE [LARGE SCALE GENOMIC DNA]</scope>
    <source>
        <strain evidence="2 3">DSM 44653</strain>
    </source>
</reference>
<name>A0ABR9I3Z8_9PSEU</name>
<evidence type="ECO:0000313" key="2">
    <source>
        <dbReference type="EMBL" id="MBE1497889.1"/>
    </source>
</evidence>
<accession>A0ABR9I3Z8</accession>
<dbReference type="PRINTS" id="PR00368">
    <property type="entry name" value="FADPNR"/>
</dbReference>
<dbReference type="PANTHER" id="PTHR43539:SF78">
    <property type="entry name" value="FLAVIN-CONTAINING MONOOXYGENASE"/>
    <property type="match status" value="1"/>
</dbReference>
<keyword evidence="1" id="KW-0560">Oxidoreductase</keyword>
<dbReference type="Pfam" id="PF13738">
    <property type="entry name" value="Pyr_redox_3"/>
    <property type="match status" value="1"/>
</dbReference>
<dbReference type="InterPro" id="IPR036188">
    <property type="entry name" value="FAD/NAD-bd_sf"/>
</dbReference>
<dbReference type="InterPro" id="IPR050982">
    <property type="entry name" value="Auxin_biosynth/cation_transpt"/>
</dbReference>
<dbReference type="InterPro" id="IPR024000">
    <property type="entry name" value="CHP04046_FMN-dependent"/>
</dbReference>
<dbReference type="SUPFAM" id="SSF51905">
    <property type="entry name" value="FAD/NAD(P)-binding domain"/>
    <property type="match status" value="1"/>
</dbReference>
<dbReference type="EMBL" id="JADBEG010000001">
    <property type="protein sequence ID" value="MBE1497889.1"/>
    <property type="molecule type" value="Genomic_DNA"/>
</dbReference>
<dbReference type="NCBIfam" id="TIGR04046">
    <property type="entry name" value="MSMEG_0569_nitr"/>
    <property type="match status" value="1"/>
</dbReference>
<evidence type="ECO:0000256" key="1">
    <source>
        <dbReference type="ARBA" id="ARBA00023002"/>
    </source>
</evidence>
<dbReference type="RefSeq" id="WP_086864134.1">
    <property type="nucleotide sequence ID" value="NZ_JADBEG010000001.1"/>
</dbReference>
<evidence type="ECO:0000313" key="3">
    <source>
        <dbReference type="Proteomes" id="UP000631670"/>
    </source>
</evidence>
<organism evidence="2 3">
    <name type="scientific">Amycolatopsis lexingtonensis</name>
    <dbReference type="NCBI Taxonomy" id="218822"/>
    <lineage>
        <taxon>Bacteria</taxon>
        <taxon>Bacillati</taxon>
        <taxon>Actinomycetota</taxon>
        <taxon>Actinomycetes</taxon>
        <taxon>Pseudonocardiales</taxon>
        <taxon>Pseudonocardiaceae</taxon>
        <taxon>Amycolatopsis</taxon>
    </lineage>
</organism>